<dbReference type="GO" id="GO:0016614">
    <property type="term" value="F:oxidoreductase activity, acting on CH-OH group of donors"/>
    <property type="evidence" value="ECO:0007669"/>
    <property type="project" value="InterPro"/>
</dbReference>
<evidence type="ECO:0000313" key="4">
    <source>
        <dbReference type="Proteomes" id="UP000502823"/>
    </source>
</evidence>
<dbReference type="PANTHER" id="PTHR11552">
    <property type="entry name" value="GLUCOSE-METHANOL-CHOLINE GMC OXIDOREDUCTASE"/>
    <property type="match status" value="1"/>
</dbReference>
<dbReference type="PROSITE" id="PS00624">
    <property type="entry name" value="GMC_OXRED_2"/>
    <property type="match status" value="1"/>
</dbReference>
<dbReference type="PANTHER" id="PTHR11552:SF154">
    <property type="entry name" value="FI04917P"/>
    <property type="match status" value="1"/>
</dbReference>
<protein>
    <recommendedName>
        <fullName evidence="2">Glucose-methanol-choline oxidoreductase N-terminal domain-containing protein</fullName>
    </recommendedName>
</protein>
<dbReference type="GO" id="GO:0050660">
    <property type="term" value="F:flavin adenine dinucleotide binding"/>
    <property type="evidence" value="ECO:0007669"/>
    <property type="project" value="InterPro"/>
</dbReference>
<evidence type="ECO:0000313" key="3">
    <source>
        <dbReference type="EMBL" id="GFG35666.1"/>
    </source>
</evidence>
<dbReference type="InterPro" id="IPR012132">
    <property type="entry name" value="GMC_OxRdtase"/>
</dbReference>
<dbReference type="Pfam" id="PF05199">
    <property type="entry name" value="GMC_oxred_C"/>
    <property type="match status" value="1"/>
</dbReference>
<dbReference type="Proteomes" id="UP000502823">
    <property type="component" value="Unassembled WGS sequence"/>
</dbReference>
<dbReference type="SUPFAM" id="SSF51905">
    <property type="entry name" value="FAD/NAD(P)-binding domain"/>
    <property type="match status" value="1"/>
</dbReference>
<dbReference type="InterPro" id="IPR036188">
    <property type="entry name" value="FAD/NAD-bd_sf"/>
</dbReference>
<dbReference type="InterPro" id="IPR007867">
    <property type="entry name" value="GMC_OxRtase_C"/>
</dbReference>
<feature type="domain" description="Glucose-methanol-choline oxidoreductase N-terminal" evidence="2">
    <location>
        <begin position="86"/>
        <end position="100"/>
    </location>
</feature>
<dbReference type="InterPro" id="IPR000172">
    <property type="entry name" value="GMC_OxRdtase_N"/>
</dbReference>
<dbReference type="Pfam" id="PF00732">
    <property type="entry name" value="GMC_oxred_N"/>
    <property type="match status" value="1"/>
</dbReference>
<dbReference type="AlphaFoldDB" id="A0A6L2PT44"/>
<comment type="caution">
    <text evidence="3">The sequence shown here is derived from an EMBL/GenBank/DDBJ whole genome shotgun (WGS) entry which is preliminary data.</text>
</comment>
<proteinExistence type="inferred from homology"/>
<evidence type="ECO:0000256" key="1">
    <source>
        <dbReference type="ARBA" id="ARBA00010790"/>
    </source>
</evidence>
<organism evidence="3 4">
    <name type="scientific">Coptotermes formosanus</name>
    <name type="common">Formosan subterranean termite</name>
    <dbReference type="NCBI Taxonomy" id="36987"/>
    <lineage>
        <taxon>Eukaryota</taxon>
        <taxon>Metazoa</taxon>
        <taxon>Ecdysozoa</taxon>
        <taxon>Arthropoda</taxon>
        <taxon>Hexapoda</taxon>
        <taxon>Insecta</taxon>
        <taxon>Pterygota</taxon>
        <taxon>Neoptera</taxon>
        <taxon>Polyneoptera</taxon>
        <taxon>Dictyoptera</taxon>
        <taxon>Blattodea</taxon>
        <taxon>Blattoidea</taxon>
        <taxon>Termitoidae</taxon>
        <taxon>Rhinotermitidae</taxon>
        <taxon>Coptotermes</taxon>
    </lineage>
</organism>
<reference evidence="4" key="1">
    <citation type="submission" date="2020-01" db="EMBL/GenBank/DDBJ databases">
        <title>Draft genome sequence of the Termite Coptotermes fromosanus.</title>
        <authorList>
            <person name="Itakura S."/>
            <person name="Yosikawa Y."/>
            <person name="Umezawa K."/>
        </authorList>
    </citation>
    <scope>NUCLEOTIDE SEQUENCE [LARGE SCALE GENOMIC DNA]</scope>
</reference>
<evidence type="ECO:0000259" key="2">
    <source>
        <dbReference type="PROSITE" id="PS00624"/>
    </source>
</evidence>
<dbReference type="Gene3D" id="3.50.50.60">
    <property type="entry name" value="FAD/NAD(P)-binding domain"/>
    <property type="match status" value="1"/>
</dbReference>
<gene>
    <name evidence="3" type="ORF">Cfor_11454</name>
</gene>
<dbReference type="Gene3D" id="3.30.560.10">
    <property type="entry name" value="Glucose Oxidase, domain 3"/>
    <property type="match status" value="1"/>
</dbReference>
<name>A0A6L2PT44_COPFO</name>
<dbReference type="EMBL" id="BLKM01000562">
    <property type="protein sequence ID" value="GFG35666.1"/>
    <property type="molecule type" value="Genomic_DNA"/>
</dbReference>
<sequence>MNAENQLGVMLYQHTSRHGERLSTNGAFIRPIRRKRRNLTVRTQAHVTRVLIDPRTKHAFGVEYIRDGEARITTVRARKEVILSAGSINSPKILMLSGVGPKEHLDYFGIHVIQNLRVGENLQDHVTIRGVIISLNKTATTANDEQRMKDLEKYKHTRKGPLSSTGPLQVGVFTVTEYSEEQDLPDIQYSFDAVSVMDYITNPTLEPNVQPLSYYDAINLRPIVLQPRSRGRILLNTTDPIWGAPRIYPNYFGDYRDLETLVAGIRQGLDMLSTKPFRHVGAQLVDYPVPECAKYKFASDDYWKCLAIFYTATIFHPVGTCKMGPYYDPEAVVDPELRVHGIKNLRVIDASIMPRIPRANTNAPTIMIGEKGSDLIKKHWLQSSESN</sequence>
<dbReference type="OrthoDB" id="269227at2759"/>
<keyword evidence="4" id="KW-1185">Reference proteome</keyword>
<comment type="similarity">
    <text evidence="1">Belongs to the GMC oxidoreductase family.</text>
</comment>
<dbReference type="SUPFAM" id="SSF54373">
    <property type="entry name" value="FAD-linked reductases, C-terminal domain"/>
    <property type="match status" value="1"/>
</dbReference>
<accession>A0A6L2PT44</accession>
<dbReference type="InParanoid" id="A0A6L2PT44"/>